<dbReference type="Proteomes" id="UP000312326">
    <property type="component" value="Chromosome"/>
</dbReference>
<gene>
    <name evidence="2" type="ORF">DM298_05800</name>
    <name evidence="1" type="ORF">ODV14_07530</name>
</gene>
<sequence>MVAKTLSSINKIILSLYNDGNINKSALANLRASNSINSKHMTEVWPIFFKYIAKEDLSQNYKPSYTEIAVFTAVKCFAIYQQGSTECTYGKSYGDNAKGLTFFNALANLRKDAEEKEALDRRVQALLATSNVESVINGIIHTLQILKSHNKHLVIDFAKLGQDLYHFQFDSYSARETCLKWGEEYFAADANLKK</sequence>
<dbReference type="EMBL" id="JAOTHD010000022">
    <property type="protein sequence ID" value="MDB6247168.1"/>
    <property type="molecule type" value="Genomic_DNA"/>
</dbReference>
<dbReference type="AlphaFoldDB" id="A0A3R6BVK5"/>
<dbReference type="RefSeq" id="WP_014565812.1">
    <property type="nucleotide sequence ID" value="NZ_CABJBR010000047.1"/>
</dbReference>
<dbReference type="CDD" id="cd09731">
    <property type="entry name" value="Cse2_I-E"/>
    <property type="match status" value="1"/>
</dbReference>
<dbReference type="NCBIfam" id="TIGR02548">
    <property type="entry name" value="casB_cse2"/>
    <property type="match status" value="1"/>
</dbReference>
<evidence type="ECO:0000313" key="3">
    <source>
        <dbReference type="Proteomes" id="UP000312326"/>
    </source>
</evidence>
<dbReference type="EMBL" id="CP029754">
    <property type="protein sequence ID" value="QDD70422.1"/>
    <property type="molecule type" value="Genomic_DNA"/>
</dbReference>
<evidence type="ECO:0000313" key="4">
    <source>
        <dbReference type="Proteomes" id="UP001141961"/>
    </source>
</evidence>
<organism evidence="1 4">
    <name type="scientific">Lactobacillus amylovorus</name>
    <dbReference type="NCBI Taxonomy" id="1604"/>
    <lineage>
        <taxon>Bacteria</taxon>
        <taxon>Bacillati</taxon>
        <taxon>Bacillota</taxon>
        <taxon>Bacilli</taxon>
        <taxon>Lactobacillales</taxon>
        <taxon>Lactobacillaceae</taxon>
        <taxon>Lactobacillus</taxon>
    </lineage>
</organism>
<proteinExistence type="predicted"/>
<dbReference type="GeneID" id="66523804"/>
<dbReference type="Proteomes" id="UP001141961">
    <property type="component" value="Unassembled WGS sequence"/>
</dbReference>
<dbReference type="Pfam" id="PF09485">
    <property type="entry name" value="CRISPR_Cse2"/>
    <property type="match status" value="1"/>
</dbReference>
<reference evidence="1" key="2">
    <citation type="journal article" date="2022" name="Microorganisms">
        <title>Antibiotic Susceptibility, Resistance Gene Determinants and Corresponding Genomic Regions in Lactobacillus amylovorus Isolates Derived from Wild Boars and Domestic Pigs.</title>
        <authorList>
            <person name="Moravkova M."/>
            <person name="Kostovova I."/>
            <person name="Kavanova K."/>
            <person name="Pechar R."/>
            <person name="Stanek S."/>
            <person name="Brychta A."/>
            <person name="Zeman M."/>
            <person name="Kubasova T."/>
        </authorList>
    </citation>
    <scope>NUCLEOTIDE SEQUENCE</scope>
    <source>
        <strain evidence="1">M597B</strain>
    </source>
</reference>
<dbReference type="Gene3D" id="1.10.520.40">
    <property type="entry name" value="CRISPR-associated protein Cse2"/>
    <property type="match status" value="1"/>
</dbReference>
<reference evidence="1" key="3">
    <citation type="submission" date="2022-10" db="EMBL/GenBank/DDBJ databases">
        <authorList>
            <person name="Kostovova I."/>
            <person name="Moravkova M."/>
            <person name="Pechar R."/>
        </authorList>
    </citation>
    <scope>NUCLEOTIDE SEQUENCE</scope>
    <source>
        <strain evidence="1">M597B</strain>
    </source>
</reference>
<accession>A0A3R6BVK5</accession>
<protein>
    <submittedName>
        <fullName evidence="1">Type I-E CRISPR-associated protein Cse2/CasB</fullName>
    </submittedName>
</protein>
<evidence type="ECO:0000313" key="1">
    <source>
        <dbReference type="EMBL" id="MDB6247168.1"/>
    </source>
</evidence>
<name>A0A3R6BVK5_LACAM</name>
<reference evidence="2 3" key="1">
    <citation type="submission" date="2018-06" db="EMBL/GenBank/DDBJ databases">
        <title>Complete genome sequnece of Lactobacillus amylovorus PMRA3.</title>
        <authorList>
            <person name="Nam Y.-D."/>
            <person name="Chung W.-H."/>
            <person name="Park Y.S."/>
            <person name="Kang J."/>
        </authorList>
    </citation>
    <scope>NUCLEOTIDE SEQUENCE [LARGE SCALE GENOMIC DNA]</scope>
    <source>
        <strain evidence="2 3">PMRA3</strain>
    </source>
</reference>
<dbReference type="InterPro" id="IPR038287">
    <property type="entry name" value="Cse2_sf"/>
</dbReference>
<dbReference type="InterPro" id="IPR013382">
    <property type="entry name" value="CRISPR-assoc_prot_Cse2"/>
</dbReference>
<evidence type="ECO:0000313" key="2">
    <source>
        <dbReference type="EMBL" id="QDD70422.1"/>
    </source>
</evidence>